<gene>
    <name evidence="1" type="ORF">CkaCkLH20_08187</name>
</gene>
<organism evidence="1 2">
    <name type="scientific">Colletotrichum karsti</name>
    <dbReference type="NCBI Taxonomy" id="1095194"/>
    <lineage>
        <taxon>Eukaryota</taxon>
        <taxon>Fungi</taxon>
        <taxon>Dikarya</taxon>
        <taxon>Ascomycota</taxon>
        <taxon>Pezizomycotina</taxon>
        <taxon>Sordariomycetes</taxon>
        <taxon>Hypocreomycetidae</taxon>
        <taxon>Glomerellales</taxon>
        <taxon>Glomerellaceae</taxon>
        <taxon>Colletotrichum</taxon>
        <taxon>Colletotrichum boninense species complex</taxon>
    </lineage>
</organism>
<dbReference type="GeneID" id="62163976"/>
<evidence type="ECO:0000313" key="2">
    <source>
        <dbReference type="Proteomes" id="UP000781932"/>
    </source>
</evidence>
<proteinExistence type="predicted"/>
<reference evidence="1" key="2">
    <citation type="submission" date="2020-11" db="EMBL/GenBank/DDBJ databases">
        <title>Whole genome sequencing of Colletotrichum sp.</title>
        <authorList>
            <person name="Li H."/>
        </authorList>
    </citation>
    <scope>NUCLEOTIDE SEQUENCE</scope>
    <source>
        <strain evidence="1">CkLH20</strain>
    </source>
</reference>
<dbReference type="OrthoDB" id="5062850at2759"/>
<dbReference type="EMBL" id="JAATWM020000027">
    <property type="protein sequence ID" value="KAF9874204.1"/>
    <property type="molecule type" value="Genomic_DNA"/>
</dbReference>
<evidence type="ECO:0000313" key="1">
    <source>
        <dbReference type="EMBL" id="KAF9874204.1"/>
    </source>
</evidence>
<accession>A0A9P6I0V6</accession>
<dbReference type="InterPro" id="IPR038883">
    <property type="entry name" value="AN11006-like"/>
</dbReference>
<sequence length="724" mass="82193">MAPFHLLRLPRELRDTIYKFYLTTDGGYVCDTDAFINGQLKGANNERIHLDLVFTCRQVAAETERGGLGLILNAITFSTISNDSLSLLAVKFHRYNHSIDRTRLAMLYAAGHCVPDAVYSELKTAYPRLMPLLDRMKTEGKQPLLQLETSTLHRRGPYGEAPSVFQMTSSLLGLPRELRDLIYKAYVSVEGGYLCDTDAFINGTLKGSNNQPIDLSLVYTCKQIADEMARGGLALRQNTITFTTLYNNDLSYLAGSFDWHTNALDKLRCEIFQGVGYALTDRAYSKLKAQYPQFLPLLDRMRLEGPRVAGVVPLSSERHGSYGEAPSVYREFIKDTLREAALFDDGFRDVVLQHKPHISHADDNGDEIPEKYYRAGWTPLDAAYNPTQLWAIPSGIQMEELFSARGRGDPRNGRLQEEYHGSSKWRFSAAAAAIYFLEHVPNSVRTQVRKIVLSEDYEAVAHPECHARGLIPFCQKYPIQVERRINLWTNVFQRDINYQSAEARCKWDRRVTPPFLHSDQITDNVSCWIMEALALAPAGMPPSSFTLVLDGAPAPDDCTQIFQSVVQRDVAWQSAWVKSLDLGLLPPISWFERRGEAVLRHGFFTPNDLNHHQVLLATNAIAPGAGVAADWKGYWGYFFEGLPDAIRDIAEGHSIVRCNFDVGSLWDVDRLVSEHRAWNSLTWQREWFSHEPRFRETSPPLPEWRSLLEDNIDNTRVRPSIYHV</sequence>
<protein>
    <submittedName>
        <fullName evidence="1">Uncharacterized protein</fullName>
    </submittedName>
</protein>
<dbReference type="AlphaFoldDB" id="A0A9P6I0V6"/>
<dbReference type="Proteomes" id="UP000781932">
    <property type="component" value="Unassembled WGS sequence"/>
</dbReference>
<reference evidence="1" key="1">
    <citation type="submission" date="2020-03" db="EMBL/GenBank/DDBJ databases">
        <authorList>
            <person name="He L."/>
        </authorList>
    </citation>
    <scope>NUCLEOTIDE SEQUENCE</scope>
    <source>
        <strain evidence="1">CkLH20</strain>
    </source>
</reference>
<keyword evidence="2" id="KW-1185">Reference proteome</keyword>
<name>A0A9P6I0V6_9PEZI</name>
<dbReference type="PANTHER" id="PTHR42085:SF1">
    <property type="entry name" value="F-BOX DOMAIN-CONTAINING PROTEIN"/>
    <property type="match status" value="1"/>
</dbReference>
<dbReference type="RefSeq" id="XP_038743665.1">
    <property type="nucleotide sequence ID" value="XM_038890902.1"/>
</dbReference>
<dbReference type="PANTHER" id="PTHR42085">
    <property type="entry name" value="F-BOX DOMAIN-CONTAINING PROTEIN"/>
    <property type="match status" value="1"/>
</dbReference>
<comment type="caution">
    <text evidence="1">The sequence shown here is derived from an EMBL/GenBank/DDBJ whole genome shotgun (WGS) entry which is preliminary data.</text>
</comment>